<evidence type="ECO:0000313" key="4">
    <source>
        <dbReference type="Proteomes" id="UP000033969"/>
    </source>
</evidence>
<dbReference type="GO" id="GO:0050567">
    <property type="term" value="F:glutaminyl-tRNA synthase (glutamine-hydrolyzing) activity"/>
    <property type="evidence" value="ECO:0007669"/>
    <property type="project" value="UniProtKB-UniRule"/>
</dbReference>
<dbReference type="Pfam" id="PF02686">
    <property type="entry name" value="GatC"/>
    <property type="match status" value="1"/>
</dbReference>
<protein>
    <recommendedName>
        <fullName evidence="1">Aspartyl/glutamyl-tRNA(Asn/Gln) amidotransferase subunit C</fullName>
        <shortName evidence="1">Asp/Glu-ADT subunit C</shortName>
        <ecNumber evidence="1">6.3.5.-</ecNumber>
    </recommendedName>
</protein>
<evidence type="ECO:0000256" key="1">
    <source>
        <dbReference type="HAMAP-Rule" id="MF_00122"/>
    </source>
</evidence>
<dbReference type="Gene3D" id="1.10.20.60">
    <property type="entry name" value="Glu-tRNAGln amidotransferase C subunit, N-terminal domain"/>
    <property type="match status" value="1"/>
</dbReference>
<dbReference type="SUPFAM" id="SSF141000">
    <property type="entry name" value="Glu-tRNAGln amidotransferase C subunit"/>
    <property type="match status" value="1"/>
</dbReference>
<comment type="function">
    <text evidence="1">Allows the formation of correctly charged Asn-tRNA(Asn) or Gln-tRNA(Gln) through the transamidation of misacylated Asp-tRNA(Asn) or Glu-tRNA(Gln) in organisms which lack either or both of asparaginyl-tRNA or glutaminyl-tRNA synthetases. The reaction takes place in the presence of glutamine and ATP through an activated phospho-Asp-tRNA(Asn) or phospho-Glu-tRNA(Gln).</text>
</comment>
<accession>A0A0G0WUN1</accession>
<comment type="caution">
    <text evidence="3">The sequence shown here is derived from an EMBL/GenBank/DDBJ whole genome shotgun (WGS) entry which is preliminary data.</text>
</comment>
<reference evidence="3 4" key="1">
    <citation type="journal article" date="2015" name="Nature">
        <title>rRNA introns, odd ribosomes, and small enigmatic genomes across a large radiation of phyla.</title>
        <authorList>
            <person name="Brown C.T."/>
            <person name="Hug L.A."/>
            <person name="Thomas B.C."/>
            <person name="Sharon I."/>
            <person name="Castelle C.J."/>
            <person name="Singh A."/>
            <person name="Wilkins M.J."/>
            <person name="Williams K.H."/>
            <person name="Banfield J.F."/>
        </authorList>
    </citation>
    <scope>NUCLEOTIDE SEQUENCE [LARGE SCALE GENOMIC DNA]</scope>
</reference>
<dbReference type="GO" id="GO:0006412">
    <property type="term" value="P:translation"/>
    <property type="evidence" value="ECO:0007669"/>
    <property type="project" value="UniProtKB-UniRule"/>
</dbReference>
<comment type="catalytic activity">
    <reaction evidence="1">
        <text>L-glutamyl-tRNA(Gln) + L-glutamine + ATP + H2O = L-glutaminyl-tRNA(Gln) + L-glutamate + ADP + phosphate + H(+)</text>
        <dbReference type="Rhea" id="RHEA:17521"/>
        <dbReference type="Rhea" id="RHEA-COMP:9681"/>
        <dbReference type="Rhea" id="RHEA-COMP:9684"/>
        <dbReference type="ChEBI" id="CHEBI:15377"/>
        <dbReference type="ChEBI" id="CHEBI:15378"/>
        <dbReference type="ChEBI" id="CHEBI:29985"/>
        <dbReference type="ChEBI" id="CHEBI:30616"/>
        <dbReference type="ChEBI" id="CHEBI:43474"/>
        <dbReference type="ChEBI" id="CHEBI:58359"/>
        <dbReference type="ChEBI" id="CHEBI:78520"/>
        <dbReference type="ChEBI" id="CHEBI:78521"/>
        <dbReference type="ChEBI" id="CHEBI:456216"/>
    </reaction>
</comment>
<feature type="region of interest" description="Disordered" evidence="2">
    <location>
        <begin position="47"/>
        <end position="82"/>
    </location>
</feature>
<dbReference type="InterPro" id="IPR036113">
    <property type="entry name" value="Asp/Glu-ADT_sf_sub_c"/>
</dbReference>
<keyword evidence="1" id="KW-0547">Nucleotide-binding</keyword>
<dbReference type="Proteomes" id="UP000033969">
    <property type="component" value="Unassembled WGS sequence"/>
</dbReference>
<dbReference type="NCBIfam" id="TIGR00135">
    <property type="entry name" value="gatC"/>
    <property type="match status" value="1"/>
</dbReference>
<dbReference type="PANTHER" id="PTHR15004:SF0">
    <property type="entry name" value="GLUTAMYL-TRNA(GLN) AMIDOTRANSFERASE SUBUNIT C, MITOCHONDRIAL"/>
    <property type="match status" value="1"/>
</dbReference>
<dbReference type="GO" id="GO:0005524">
    <property type="term" value="F:ATP binding"/>
    <property type="evidence" value="ECO:0007669"/>
    <property type="project" value="UniProtKB-KW"/>
</dbReference>
<dbReference type="GO" id="GO:0016740">
    <property type="term" value="F:transferase activity"/>
    <property type="evidence" value="ECO:0007669"/>
    <property type="project" value="UniProtKB-KW"/>
</dbReference>
<dbReference type="InterPro" id="IPR003837">
    <property type="entry name" value="GatC"/>
</dbReference>
<dbReference type="GO" id="GO:0006450">
    <property type="term" value="P:regulation of translational fidelity"/>
    <property type="evidence" value="ECO:0007669"/>
    <property type="project" value="InterPro"/>
</dbReference>
<comment type="subunit">
    <text evidence="1">Heterotrimer of A, B and C subunits.</text>
</comment>
<keyword evidence="1" id="KW-0436">Ligase</keyword>
<name>A0A0G0WUN1_9BACT</name>
<evidence type="ECO:0000313" key="3">
    <source>
        <dbReference type="EMBL" id="KKS15797.1"/>
    </source>
</evidence>
<dbReference type="HAMAP" id="MF_00122">
    <property type="entry name" value="GatC"/>
    <property type="match status" value="1"/>
</dbReference>
<organism evidence="3 4">
    <name type="scientific">Candidatus Woesebacteria bacterium GW2011_GWA1_41_7</name>
    <dbReference type="NCBI Taxonomy" id="1618556"/>
    <lineage>
        <taxon>Bacteria</taxon>
        <taxon>Candidatus Woeseibacteriota</taxon>
    </lineage>
</organism>
<comment type="similarity">
    <text evidence="1">Belongs to the GatC family.</text>
</comment>
<dbReference type="EMBL" id="LCBU01000054">
    <property type="protein sequence ID" value="KKS15797.1"/>
    <property type="molecule type" value="Genomic_DNA"/>
</dbReference>
<dbReference type="EC" id="6.3.5.-" evidence="1"/>
<dbReference type="GO" id="GO:0070681">
    <property type="term" value="P:glutaminyl-tRNAGln biosynthesis via transamidation"/>
    <property type="evidence" value="ECO:0007669"/>
    <property type="project" value="TreeGrafter"/>
</dbReference>
<keyword evidence="1" id="KW-0067">ATP-binding</keyword>
<comment type="catalytic activity">
    <reaction evidence="1">
        <text>L-aspartyl-tRNA(Asn) + L-glutamine + ATP + H2O = L-asparaginyl-tRNA(Asn) + L-glutamate + ADP + phosphate + 2 H(+)</text>
        <dbReference type="Rhea" id="RHEA:14513"/>
        <dbReference type="Rhea" id="RHEA-COMP:9674"/>
        <dbReference type="Rhea" id="RHEA-COMP:9677"/>
        <dbReference type="ChEBI" id="CHEBI:15377"/>
        <dbReference type="ChEBI" id="CHEBI:15378"/>
        <dbReference type="ChEBI" id="CHEBI:29985"/>
        <dbReference type="ChEBI" id="CHEBI:30616"/>
        <dbReference type="ChEBI" id="CHEBI:43474"/>
        <dbReference type="ChEBI" id="CHEBI:58359"/>
        <dbReference type="ChEBI" id="CHEBI:78515"/>
        <dbReference type="ChEBI" id="CHEBI:78516"/>
        <dbReference type="ChEBI" id="CHEBI:456216"/>
    </reaction>
</comment>
<dbReference type="AlphaFoldDB" id="A0A0G0WUN1"/>
<keyword evidence="3" id="KW-0808">Transferase</keyword>
<gene>
    <name evidence="1" type="primary">gatC</name>
    <name evidence="3" type="ORF">UU74_C0054G0004</name>
</gene>
<keyword evidence="1" id="KW-0648">Protein biosynthesis</keyword>
<dbReference type="PANTHER" id="PTHR15004">
    <property type="entry name" value="GLUTAMYL-TRNA(GLN) AMIDOTRANSFERASE SUBUNIT C, MITOCHONDRIAL"/>
    <property type="match status" value="1"/>
</dbReference>
<dbReference type="PATRIC" id="fig|1618556.3.peg.678"/>
<proteinExistence type="inferred from homology"/>
<dbReference type="GO" id="GO:0050566">
    <property type="term" value="F:asparaginyl-tRNA synthase (glutamine-hydrolyzing) activity"/>
    <property type="evidence" value="ECO:0007669"/>
    <property type="project" value="RHEA"/>
</dbReference>
<evidence type="ECO:0000256" key="2">
    <source>
        <dbReference type="SAM" id="MobiDB-lite"/>
    </source>
</evidence>
<sequence length="101" mass="11049">MVKLNKEDVLHVAKLAKLNISDQEIDKFTPQLSNVINYFGELSEVDTEGVEPTSQTTGLENVSRPDNLGSSLSPEEAISGSDKIHNGYFKVGAVLTERTDK</sequence>